<reference evidence="1 2" key="1">
    <citation type="submission" date="2019-01" db="EMBL/GenBank/DDBJ databases">
        <title>Mucilaginibacter antarcticum sp. nov., isolated from antarctic soil.</title>
        <authorList>
            <person name="Yan Y.-Q."/>
            <person name="Du Z.-J."/>
        </authorList>
    </citation>
    <scope>NUCLEOTIDE SEQUENCE [LARGE SCALE GENOMIC DNA]</scope>
    <source>
        <strain evidence="1 2">F01003</strain>
    </source>
</reference>
<sequence length="262" mass="30727">MIKLKSNMFRPLYKYRANDKYLIDLITKSELYFSSPIDFNDPFDSNLEILNAVGKEEIIEHYRKTVKPSDDFFSNILEKSLNDKSVFEIINSTLKKEFYKWVNEAAICSLSKTSHDLLMWGHYTNCHKGVCLGFDPSLLETSLGTIYDVKYTKPVPKINIYDNPTDAVIEFFCAKSNHWKYEKEVRIIQGKVGPYKFPKEALVKIVFGVKCDDKEKVKIMELVYNSGYQNVDFFQSFTDKKYFRLLGQKIRLIDNKIDNYKK</sequence>
<evidence type="ECO:0000313" key="1">
    <source>
        <dbReference type="EMBL" id="RWY57267.1"/>
    </source>
</evidence>
<dbReference type="EMBL" id="SBIW01000001">
    <property type="protein sequence ID" value="RWY57267.1"/>
    <property type="molecule type" value="Genomic_DNA"/>
</dbReference>
<keyword evidence="2" id="KW-1185">Reference proteome</keyword>
<organism evidence="1 2">
    <name type="scientific">Mucilaginibacter gilvus</name>
    <dbReference type="NCBI Taxonomy" id="2305909"/>
    <lineage>
        <taxon>Bacteria</taxon>
        <taxon>Pseudomonadati</taxon>
        <taxon>Bacteroidota</taxon>
        <taxon>Sphingobacteriia</taxon>
        <taxon>Sphingobacteriales</taxon>
        <taxon>Sphingobacteriaceae</taxon>
        <taxon>Mucilaginibacter</taxon>
    </lineage>
</organism>
<dbReference type="AlphaFoldDB" id="A0A444MUJ3"/>
<dbReference type="Proteomes" id="UP000286701">
    <property type="component" value="Unassembled WGS sequence"/>
</dbReference>
<gene>
    <name evidence="1" type="ORF">EPL05_01680</name>
</gene>
<dbReference type="Pfam" id="PF11185">
    <property type="entry name" value="DUF2971"/>
    <property type="match status" value="1"/>
</dbReference>
<dbReference type="InterPro" id="IPR021352">
    <property type="entry name" value="DUF2971"/>
</dbReference>
<name>A0A444MUJ3_9SPHI</name>
<accession>A0A444MUJ3</accession>
<dbReference type="OrthoDB" id="190848at2"/>
<evidence type="ECO:0000313" key="2">
    <source>
        <dbReference type="Proteomes" id="UP000286701"/>
    </source>
</evidence>
<protein>
    <submittedName>
        <fullName evidence="1">DUF2971 domain-containing protein</fullName>
    </submittedName>
</protein>
<comment type="caution">
    <text evidence="1">The sequence shown here is derived from an EMBL/GenBank/DDBJ whole genome shotgun (WGS) entry which is preliminary data.</text>
</comment>
<proteinExistence type="predicted"/>